<dbReference type="GO" id="GO:0097320">
    <property type="term" value="P:plasma membrane tubulation"/>
    <property type="evidence" value="ECO:0007669"/>
    <property type="project" value="TreeGrafter"/>
</dbReference>
<dbReference type="OrthoDB" id="10255128at2759"/>
<feature type="domain" description="SH3" evidence="4">
    <location>
        <begin position="168"/>
        <end position="225"/>
    </location>
</feature>
<keyword evidence="1 2" id="KW-0728">SH3 domain</keyword>
<feature type="region of interest" description="Disordered" evidence="3">
    <location>
        <begin position="27"/>
        <end position="130"/>
    </location>
</feature>
<dbReference type="PRINTS" id="PR00452">
    <property type="entry name" value="SH3DOMAIN"/>
</dbReference>
<feature type="compositionally biased region" description="Polar residues" evidence="3">
    <location>
        <begin position="107"/>
        <end position="130"/>
    </location>
</feature>
<evidence type="ECO:0000313" key="6">
    <source>
        <dbReference type="Proteomes" id="UP000054771"/>
    </source>
</evidence>
<feature type="compositionally biased region" description="Polar residues" evidence="3">
    <location>
        <begin position="45"/>
        <end position="65"/>
    </location>
</feature>
<dbReference type="FunFam" id="2.30.30.40:FF:000100">
    <property type="entry name" value="SH3 domain-containing YSC84-like protein 1"/>
    <property type="match status" value="1"/>
</dbReference>
<gene>
    <name evidence="5" type="ORF">ASPCAL00112</name>
</gene>
<dbReference type="Gene3D" id="2.30.30.40">
    <property type="entry name" value="SH3 Domains"/>
    <property type="match status" value="1"/>
</dbReference>
<name>A0A0U5FM80_ASPCI</name>
<proteinExistence type="predicted"/>
<dbReference type="GO" id="GO:0043332">
    <property type="term" value="C:mating projection tip"/>
    <property type="evidence" value="ECO:0007669"/>
    <property type="project" value="TreeGrafter"/>
</dbReference>
<keyword evidence="6" id="KW-1185">Reference proteome</keyword>
<dbReference type="PANTHER" id="PTHR47174:SF2">
    <property type="entry name" value="SH3 DOMAIN SIGNALLING PROTEIN (AFU_ORTHOLOGUE AFUA_5G07670)"/>
    <property type="match status" value="1"/>
</dbReference>
<accession>A0A0U5FM80</accession>
<dbReference type="GO" id="GO:0051666">
    <property type="term" value="P:actin cortical patch localization"/>
    <property type="evidence" value="ECO:0007669"/>
    <property type="project" value="InterPro"/>
</dbReference>
<reference evidence="6" key="1">
    <citation type="journal article" date="2016" name="Genome Announc.">
        <title>Draft genome sequences of fungus Aspergillus calidoustus.</title>
        <authorList>
            <person name="Horn F."/>
            <person name="Linde J."/>
            <person name="Mattern D.J."/>
            <person name="Walther G."/>
            <person name="Guthke R."/>
            <person name="Scherlach K."/>
            <person name="Martin K."/>
            <person name="Brakhage A.A."/>
            <person name="Petzke L."/>
            <person name="Valiante V."/>
        </authorList>
    </citation>
    <scope>NUCLEOTIDE SEQUENCE [LARGE SCALE GENOMIC DNA]</scope>
    <source>
        <strain evidence="6">SF006504</strain>
    </source>
</reference>
<feature type="region of interest" description="Disordered" evidence="3">
    <location>
        <begin position="150"/>
        <end position="169"/>
    </location>
</feature>
<dbReference type="GO" id="GO:0008289">
    <property type="term" value="F:lipid binding"/>
    <property type="evidence" value="ECO:0007669"/>
    <property type="project" value="TreeGrafter"/>
</dbReference>
<dbReference type="GO" id="GO:0006897">
    <property type="term" value="P:endocytosis"/>
    <property type="evidence" value="ECO:0007669"/>
    <property type="project" value="InterPro"/>
</dbReference>
<dbReference type="EMBL" id="CDMC01000001">
    <property type="protein sequence ID" value="CEL00512.1"/>
    <property type="molecule type" value="Genomic_DNA"/>
</dbReference>
<dbReference type="SMART" id="SM00326">
    <property type="entry name" value="SH3"/>
    <property type="match status" value="1"/>
</dbReference>
<evidence type="ECO:0000256" key="3">
    <source>
        <dbReference type="SAM" id="MobiDB-lite"/>
    </source>
</evidence>
<dbReference type="GO" id="GO:0030479">
    <property type="term" value="C:actin cortical patch"/>
    <property type="evidence" value="ECO:0007669"/>
    <property type="project" value="TreeGrafter"/>
</dbReference>
<evidence type="ECO:0000256" key="2">
    <source>
        <dbReference type="PROSITE-ProRule" id="PRU00192"/>
    </source>
</evidence>
<organism evidence="5 6">
    <name type="scientific">Aspergillus calidoustus</name>
    <dbReference type="NCBI Taxonomy" id="454130"/>
    <lineage>
        <taxon>Eukaryota</taxon>
        <taxon>Fungi</taxon>
        <taxon>Dikarya</taxon>
        <taxon>Ascomycota</taxon>
        <taxon>Pezizomycotina</taxon>
        <taxon>Eurotiomycetes</taxon>
        <taxon>Eurotiomycetidae</taxon>
        <taxon>Eurotiales</taxon>
        <taxon>Aspergillaceae</taxon>
        <taxon>Aspergillus</taxon>
        <taxon>Aspergillus subgen. Nidulantes</taxon>
    </lineage>
</organism>
<dbReference type="SUPFAM" id="SSF50044">
    <property type="entry name" value="SH3-domain"/>
    <property type="match status" value="1"/>
</dbReference>
<evidence type="ECO:0000313" key="5">
    <source>
        <dbReference type="EMBL" id="CEL00512.1"/>
    </source>
</evidence>
<feature type="compositionally biased region" description="Low complexity" evidence="3">
    <location>
        <begin position="77"/>
        <end position="98"/>
    </location>
</feature>
<dbReference type="Pfam" id="PF14604">
    <property type="entry name" value="SH3_9"/>
    <property type="match status" value="1"/>
</dbReference>
<dbReference type="PROSITE" id="PS50002">
    <property type="entry name" value="SH3"/>
    <property type="match status" value="1"/>
</dbReference>
<dbReference type="InterPro" id="IPR001452">
    <property type="entry name" value="SH3_domain"/>
</dbReference>
<dbReference type="InterPro" id="IPR036028">
    <property type="entry name" value="SH3-like_dom_sf"/>
</dbReference>
<dbReference type="PANTHER" id="PTHR47174">
    <property type="entry name" value="BRIDGING INTEGRATOR 3"/>
    <property type="match status" value="1"/>
</dbReference>
<dbReference type="OMA" id="MVLWHAD"/>
<dbReference type="STRING" id="454130.A0A0U5FM80"/>
<evidence type="ECO:0000256" key="1">
    <source>
        <dbReference type="ARBA" id="ARBA00022443"/>
    </source>
</evidence>
<dbReference type="GO" id="GO:0031097">
    <property type="term" value="C:medial cortex"/>
    <property type="evidence" value="ECO:0007669"/>
    <property type="project" value="TreeGrafter"/>
</dbReference>
<dbReference type="GO" id="GO:1990528">
    <property type="term" value="C:Rvs161p-Rvs167p complex"/>
    <property type="evidence" value="ECO:0007669"/>
    <property type="project" value="TreeGrafter"/>
</dbReference>
<evidence type="ECO:0000259" key="4">
    <source>
        <dbReference type="PROSITE" id="PS50002"/>
    </source>
</evidence>
<sequence length="225" mass="24394">MDLIVKEWEQACLPIQEQIDSFATFASGKAVRSSSRPPNDRRPSHTLNRFRSNHNLSGHQSSATSPADMRPIPAYNSKPSLGSRSKSASSAPVTPSVPLLTKPPIQSFPSSSQVDVRTPSSSHLTTDSSEQYLNGLSPQKLLSIQTSPVLVGKKKPPPPPPKPRSASSHASFVTALYDFGGQSVGDLAFQTGDRIRVLKKTDSTDDWWEGELHGTRGSFPANYVE</sequence>
<dbReference type="InterPro" id="IPR046982">
    <property type="entry name" value="BIN3/RVS161-like"/>
</dbReference>
<dbReference type="AlphaFoldDB" id="A0A0U5FM80"/>
<dbReference type="Proteomes" id="UP000054771">
    <property type="component" value="Unassembled WGS sequence"/>
</dbReference>
<protein>
    <recommendedName>
        <fullName evidence="4">SH3 domain-containing protein</fullName>
    </recommendedName>
</protein>